<protein>
    <submittedName>
        <fullName evidence="1">Uncharacterized protein</fullName>
    </submittedName>
</protein>
<proteinExistence type="predicted"/>
<dbReference type="EMBL" id="JAGGMQ010000001">
    <property type="protein sequence ID" value="MBP2170802.1"/>
    <property type="molecule type" value="Genomic_DNA"/>
</dbReference>
<dbReference type="Proteomes" id="UP001195624">
    <property type="component" value="Unassembled WGS sequence"/>
</dbReference>
<keyword evidence="2" id="KW-1185">Reference proteome</keyword>
<sequence>MLNDESIEPDLFLNLVRIDLRSEFIDSMAEGQSEEDLATGAYGSFCDGKVLALITSGFRFSAMMLRA</sequence>
<name>A0ABS4PDX3_9GAMM</name>
<organism evidence="1 2">
    <name type="scientific">Winslowiella toletana</name>
    <dbReference type="NCBI Taxonomy" id="92490"/>
    <lineage>
        <taxon>Bacteria</taxon>
        <taxon>Pseudomonadati</taxon>
        <taxon>Pseudomonadota</taxon>
        <taxon>Gammaproteobacteria</taxon>
        <taxon>Enterobacterales</taxon>
        <taxon>Erwiniaceae</taxon>
        <taxon>Winslowiella</taxon>
    </lineage>
</organism>
<comment type="caution">
    <text evidence="1">The sequence shown here is derived from an EMBL/GenBank/DDBJ whole genome shotgun (WGS) entry which is preliminary data.</text>
</comment>
<evidence type="ECO:0000313" key="2">
    <source>
        <dbReference type="Proteomes" id="UP001195624"/>
    </source>
</evidence>
<reference evidence="1 2" key="1">
    <citation type="submission" date="2021-03" db="EMBL/GenBank/DDBJ databases">
        <authorList>
            <person name="D'Agostino P."/>
            <person name="Huntemann M."/>
            <person name="Clum A."/>
            <person name="Spunde A."/>
            <person name="Palaniappan K."/>
            <person name="Ritter S."/>
            <person name="Mikhailova N."/>
            <person name="Chen I.-M."/>
            <person name="Stamatis D."/>
            <person name="Reddy T."/>
            <person name="O'Malley R."/>
            <person name="Daum C."/>
            <person name="Shapiro N."/>
            <person name="Ivanova N."/>
            <person name="Kyrpides N."/>
            <person name="Woyke T."/>
        </authorList>
    </citation>
    <scope>NUCLEOTIDE SEQUENCE [LARGE SCALE GENOMIC DNA]</scope>
    <source>
        <strain evidence="1 2">WS4403</strain>
    </source>
</reference>
<reference evidence="2" key="2">
    <citation type="submission" date="2023-07" db="EMBL/GenBank/DDBJ databases">
        <title>Genome mining of underrepresented organisms for secondary metabolites.</title>
        <authorList>
            <person name="D'Agostino P.M."/>
        </authorList>
    </citation>
    <scope>NUCLEOTIDE SEQUENCE [LARGE SCALE GENOMIC DNA]</scope>
    <source>
        <strain evidence="2">WS4403</strain>
    </source>
</reference>
<accession>A0ABS4PDX3</accession>
<evidence type="ECO:0000313" key="1">
    <source>
        <dbReference type="EMBL" id="MBP2170802.1"/>
    </source>
</evidence>
<gene>
    <name evidence="1" type="ORF">J2125_003994</name>
</gene>